<feature type="transmembrane region" description="Helical" evidence="7">
    <location>
        <begin position="329"/>
        <end position="351"/>
    </location>
</feature>
<keyword evidence="6 7" id="KW-0472">Membrane</keyword>
<name>A0A4P9XLN0_9FUNG</name>
<dbReference type="Proteomes" id="UP000271241">
    <property type="component" value="Unassembled WGS sequence"/>
</dbReference>
<proteinExistence type="inferred from homology"/>
<feature type="transmembrane region" description="Helical" evidence="7">
    <location>
        <begin position="134"/>
        <end position="154"/>
    </location>
</feature>
<comment type="similarity">
    <text evidence="2 7">Belongs to the ATG22 family.</text>
</comment>
<keyword evidence="7" id="KW-0926">Vacuole</keyword>
<keyword evidence="7" id="KW-0029">Amino-acid transport</keyword>
<dbReference type="OrthoDB" id="192733at2759"/>
<evidence type="ECO:0000313" key="8">
    <source>
        <dbReference type="EMBL" id="RKP06783.1"/>
    </source>
</evidence>
<dbReference type="GO" id="GO:0006914">
    <property type="term" value="P:autophagy"/>
    <property type="evidence" value="ECO:0007669"/>
    <property type="project" value="UniProtKB-KW"/>
</dbReference>
<feature type="transmembrane region" description="Helical" evidence="7">
    <location>
        <begin position="192"/>
        <end position="211"/>
    </location>
</feature>
<feature type="transmembrane region" description="Helical" evidence="7">
    <location>
        <begin position="263"/>
        <end position="280"/>
    </location>
</feature>
<feature type="transmembrane region" description="Helical" evidence="7">
    <location>
        <begin position="292"/>
        <end position="308"/>
    </location>
</feature>
<keyword evidence="7" id="KW-0072">Autophagy</keyword>
<organism evidence="8 9">
    <name type="scientific">Thamnocephalis sphaerospora</name>
    <dbReference type="NCBI Taxonomy" id="78915"/>
    <lineage>
        <taxon>Eukaryota</taxon>
        <taxon>Fungi</taxon>
        <taxon>Fungi incertae sedis</taxon>
        <taxon>Zoopagomycota</taxon>
        <taxon>Zoopagomycotina</taxon>
        <taxon>Zoopagomycetes</taxon>
        <taxon>Zoopagales</taxon>
        <taxon>Sigmoideomycetaceae</taxon>
        <taxon>Thamnocephalis</taxon>
    </lineage>
</organism>
<dbReference type="Gene3D" id="1.20.1250.20">
    <property type="entry name" value="MFS general substrate transporter like domains"/>
    <property type="match status" value="1"/>
</dbReference>
<keyword evidence="9" id="KW-1185">Reference proteome</keyword>
<comment type="function">
    <text evidence="7">Vacuolar effluxer which mediate the efflux of amino acids resulting from autophagic degradation. The release of autophagic amino acids allows the maintenance of protein synthesis and viability during nitrogen starvation.</text>
</comment>
<feature type="transmembrane region" description="Helical" evidence="7">
    <location>
        <begin position="21"/>
        <end position="41"/>
    </location>
</feature>
<feature type="transmembrane region" description="Helical" evidence="7">
    <location>
        <begin position="47"/>
        <end position="67"/>
    </location>
</feature>
<feature type="non-terminal residue" evidence="8">
    <location>
        <position position="388"/>
    </location>
</feature>
<dbReference type="Pfam" id="PF11700">
    <property type="entry name" value="ATG22"/>
    <property type="match status" value="1"/>
</dbReference>
<evidence type="ECO:0000313" key="9">
    <source>
        <dbReference type="Proteomes" id="UP000271241"/>
    </source>
</evidence>
<sequence length="388" mass="43269">LQVLLLISTGALADHGARRKLFLLIPVLVGTVAYGLMPAAVRPSLVVLAGVLVVIGKACFGTSYAFYQACIPTLVRLHPDVLAAKTRETDPAKIMQVIERTGSSISGHGIAIGYVACAALLGIGMAMIHMLQDVVYALQISCSLAAFCWLIAILTANRLMPVRPGPPLPAGEHRLLYSWKQLFRALYRLRKYAHIFNCLISWFIFACSARSVNYSLVLFKKPTSDEEFRQLFLVLLTVPLAAVIGTYFWLLVKRITGLTTGKILMLIYVCHTVLPIYKLIDLAISAGMPRSSWLWVMLPYHGFMFGAIRSFSRVMFSDMLPIGMECEFFGLYEVVNEFAAWIGPMIAFVLYGYSEVVRYAIIILIIILLLPVLLTWRAEVNRARREAQ</sequence>
<dbReference type="PANTHER" id="PTHR23519:SF1">
    <property type="entry name" value="AUTOPHAGY-RELATED PROTEIN 22"/>
    <property type="match status" value="1"/>
</dbReference>
<keyword evidence="4 7" id="KW-0812">Transmembrane</keyword>
<evidence type="ECO:0000256" key="2">
    <source>
        <dbReference type="ARBA" id="ARBA00006978"/>
    </source>
</evidence>
<dbReference type="AlphaFoldDB" id="A0A4P9XLN0"/>
<dbReference type="InterPro" id="IPR024671">
    <property type="entry name" value="Atg22-like"/>
</dbReference>
<protein>
    <recommendedName>
        <fullName evidence="7">Autophagy-related protein</fullName>
    </recommendedName>
</protein>
<gene>
    <name evidence="8" type="ORF">THASP1DRAFT_7688</name>
</gene>
<feature type="non-terminal residue" evidence="8">
    <location>
        <position position="1"/>
    </location>
</feature>
<evidence type="ECO:0000256" key="1">
    <source>
        <dbReference type="ARBA" id="ARBA00004127"/>
    </source>
</evidence>
<evidence type="ECO:0000256" key="5">
    <source>
        <dbReference type="ARBA" id="ARBA00022989"/>
    </source>
</evidence>
<dbReference type="InterPro" id="IPR050495">
    <property type="entry name" value="ATG22/LtaA_families"/>
</dbReference>
<feature type="transmembrane region" description="Helical" evidence="7">
    <location>
        <begin position="231"/>
        <end position="251"/>
    </location>
</feature>
<evidence type="ECO:0000256" key="7">
    <source>
        <dbReference type="RuleBase" id="RU363073"/>
    </source>
</evidence>
<dbReference type="SUPFAM" id="SSF103473">
    <property type="entry name" value="MFS general substrate transporter"/>
    <property type="match status" value="1"/>
</dbReference>
<keyword evidence="3 7" id="KW-0813">Transport</keyword>
<reference evidence="9" key="1">
    <citation type="journal article" date="2018" name="Nat. Microbiol.">
        <title>Leveraging single-cell genomics to expand the fungal tree of life.</title>
        <authorList>
            <person name="Ahrendt S.R."/>
            <person name="Quandt C.A."/>
            <person name="Ciobanu D."/>
            <person name="Clum A."/>
            <person name="Salamov A."/>
            <person name="Andreopoulos B."/>
            <person name="Cheng J.F."/>
            <person name="Woyke T."/>
            <person name="Pelin A."/>
            <person name="Henrissat B."/>
            <person name="Reynolds N.K."/>
            <person name="Benny G.L."/>
            <person name="Smith M.E."/>
            <person name="James T.Y."/>
            <person name="Grigoriev I.V."/>
        </authorList>
    </citation>
    <scope>NUCLEOTIDE SEQUENCE [LARGE SCALE GENOMIC DNA]</scope>
    <source>
        <strain evidence="9">RSA 1356</strain>
    </source>
</reference>
<dbReference type="GO" id="GO:0006865">
    <property type="term" value="P:amino acid transport"/>
    <property type="evidence" value="ECO:0007669"/>
    <property type="project" value="UniProtKB-KW"/>
</dbReference>
<feature type="transmembrane region" description="Helical" evidence="7">
    <location>
        <begin position="105"/>
        <end position="128"/>
    </location>
</feature>
<dbReference type="EMBL" id="KZ992818">
    <property type="protein sequence ID" value="RKP06783.1"/>
    <property type="molecule type" value="Genomic_DNA"/>
</dbReference>
<keyword evidence="5 7" id="KW-1133">Transmembrane helix</keyword>
<comment type="subcellular location">
    <subcellularLocation>
        <location evidence="1">Endomembrane system</location>
        <topology evidence="1">Multi-pass membrane protein</topology>
    </subcellularLocation>
    <subcellularLocation>
        <location evidence="7">Vacuole membrane</location>
        <topology evidence="7">Multi-pass membrane protein</topology>
    </subcellularLocation>
</comment>
<evidence type="ECO:0000256" key="6">
    <source>
        <dbReference type="ARBA" id="ARBA00023136"/>
    </source>
</evidence>
<accession>A0A4P9XLN0</accession>
<feature type="transmembrane region" description="Helical" evidence="7">
    <location>
        <begin position="357"/>
        <end position="376"/>
    </location>
</feature>
<dbReference type="InterPro" id="IPR036259">
    <property type="entry name" value="MFS_trans_sf"/>
</dbReference>
<evidence type="ECO:0000256" key="4">
    <source>
        <dbReference type="ARBA" id="ARBA00022692"/>
    </source>
</evidence>
<dbReference type="GO" id="GO:0005774">
    <property type="term" value="C:vacuolar membrane"/>
    <property type="evidence" value="ECO:0007669"/>
    <property type="project" value="UniProtKB-SubCell"/>
</dbReference>
<dbReference type="STRING" id="78915.A0A4P9XLN0"/>
<dbReference type="GO" id="GO:0012505">
    <property type="term" value="C:endomembrane system"/>
    <property type="evidence" value="ECO:0007669"/>
    <property type="project" value="UniProtKB-SubCell"/>
</dbReference>
<dbReference type="PANTHER" id="PTHR23519">
    <property type="entry name" value="AUTOPHAGY-RELATED PROTEIN 22"/>
    <property type="match status" value="1"/>
</dbReference>
<evidence type="ECO:0000256" key="3">
    <source>
        <dbReference type="ARBA" id="ARBA00022448"/>
    </source>
</evidence>